<evidence type="ECO:0000256" key="1">
    <source>
        <dbReference type="ARBA" id="ARBA00004496"/>
    </source>
</evidence>
<feature type="coiled-coil region" evidence="9">
    <location>
        <begin position="113"/>
        <end position="143"/>
    </location>
</feature>
<dbReference type="SUPFAM" id="SSF52172">
    <property type="entry name" value="CheY-like"/>
    <property type="match status" value="1"/>
</dbReference>
<dbReference type="InterPro" id="IPR001789">
    <property type="entry name" value="Sig_transdc_resp-reg_receiver"/>
</dbReference>
<keyword evidence="6" id="KW-0238">DNA-binding</keyword>
<reference evidence="12 13" key="1">
    <citation type="submission" date="2019-07" db="EMBL/GenBank/DDBJ databases">
        <authorList>
            <person name="Kim J."/>
        </authorList>
    </citation>
    <scope>NUCLEOTIDE SEQUENCE [LARGE SCALE GENOMIC DNA]</scope>
    <source>
        <strain evidence="12 13">G13</strain>
    </source>
</reference>
<evidence type="ECO:0000259" key="10">
    <source>
        <dbReference type="PROSITE" id="PS01124"/>
    </source>
</evidence>
<keyword evidence="5" id="KW-0805">Transcription regulation</keyword>
<dbReference type="Pfam" id="PF00072">
    <property type="entry name" value="Response_reg"/>
    <property type="match status" value="1"/>
</dbReference>
<dbReference type="Gene3D" id="3.40.50.2300">
    <property type="match status" value="1"/>
</dbReference>
<feature type="domain" description="Response regulatory" evidence="11">
    <location>
        <begin position="3"/>
        <end position="120"/>
    </location>
</feature>
<evidence type="ECO:0000256" key="2">
    <source>
        <dbReference type="ARBA" id="ARBA00022490"/>
    </source>
</evidence>
<dbReference type="GO" id="GO:0005737">
    <property type="term" value="C:cytoplasm"/>
    <property type="evidence" value="ECO:0007669"/>
    <property type="project" value="UniProtKB-SubCell"/>
</dbReference>
<feature type="modified residue" description="4-aspartylphosphate" evidence="8">
    <location>
        <position position="55"/>
    </location>
</feature>
<dbReference type="EMBL" id="VNJJ01000019">
    <property type="protein sequence ID" value="TVX95933.1"/>
    <property type="molecule type" value="Genomic_DNA"/>
</dbReference>
<dbReference type="PRINTS" id="PR00032">
    <property type="entry name" value="HTHARAC"/>
</dbReference>
<dbReference type="OrthoDB" id="9794370at2"/>
<sequence>MLKMIIADDEYNVREGLKDLVKWGELGIEVIGLAADGQEAYDLCRELKPDILLTDIRMPLMDGLEAGLKLKELDNPIRIIIISGAQDFNYAKIALNINADGYILKPIKIPELVETARKIVASIERERNREENNDRLKRQLQENMPMLREKLWANLTQGMYGSEKEVRDKLQFFGMPFERNGNWSVAVLQIDDYEQAIERYSEENRQLLSFSILNIAEEIAGREAVFSFSMNENETVIVFRHGDQGSDLLANICQEIGDNVDKYLKMTVSAGIGSRVNAYVDLQVSYREAQAAIKYKFYTGKNSILHFADVRPGSRGIEFPKLHEAESKLVNDMKLGRSGDAAAVLEDIFDKLCSTRDLPIDYVQSVCVELIHMASRTFYEIGEDMNRIAPQHSNVIQVIYDKREAVELKSVLLAFFGDLTDHFSHKYTQKNSKLIQKIKEIISNSYMKNITVSRIAEDVFLSPNYISLIFKKETGEGITEYITKVRIDAAKELLKSEDLKVLEIAEMVGFENATYFSTVFKKVTGIHPQKYRELLQE</sequence>
<organism evidence="12 13">
    <name type="scientific">Cohnella terricola</name>
    <dbReference type="NCBI Taxonomy" id="1289167"/>
    <lineage>
        <taxon>Bacteria</taxon>
        <taxon>Bacillati</taxon>
        <taxon>Bacillota</taxon>
        <taxon>Bacilli</taxon>
        <taxon>Bacillales</taxon>
        <taxon>Paenibacillaceae</taxon>
        <taxon>Cohnella</taxon>
    </lineage>
</organism>
<dbReference type="GO" id="GO:0043565">
    <property type="term" value="F:sequence-specific DNA binding"/>
    <property type="evidence" value="ECO:0007669"/>
    <property type="project" value="InterPro"/>
</dbReference>
<evidence type="ECO:0000256" key="8">
    <source>
        <dbReference type="PROSITE-ProRule" id="PRU00169"/>
    </source>
</evidence>
<dbReference type="CDD" id="cd17536">
    <property type="entry name" value="REC_YesN-like"/>
    <property type="match status" value="1"/>
</dbReference>
<feature type="domain" description="HTH araC/xylS-type" evidence="10">
    <location>
        <begin position="436"/>
        <end position="534"/>
    </location>
</feature>
<name>A0A559J7T5_9BACL</name>
<evidence type="ECO:0000256" key="4">
    <source>
        <dbReference type="ARBA" id="ARBA00023012"/>
    </source>
</evidence>
<dbReference type="InterPro" id="IPR041522">
    <property type="entry name" value="CdaR_GGDEF"/>
</dbReference>
<dbReference type="AlphaFoldDB" id="A0A559J7T5"/>
<dbReference type="InterPro" id="IPR020449">
    <property type="entry name" value="Tscrpt_reg_AraC-type_HTH"/>
</dbReference>
<evidence type="ECO:0000256" key="7">
    <source>
        <dbReference type="ARBA" id="ARBA00023163"/>
    </source>
</evidence>
<keyword evidence="3 8" id="KW-0597">Phosphoprotein</keyword>
<keyword evidence="13" id="KW-1185">Reference proteome</keyword>
<dbReference type="GO" id="GO:0003700">
    <property type="term" value="F:DNA-binding transcription factor activity"/>
    <property type="evidence" value="ECO:0007669"/>
    <property type="project" value="InterPro"/>
</dbReference>
<evidence type="ECO:0000256" key="5">
    <source>
        <dbReference type="ARBA" id="ARBA00023015"/>
    </source>
</evidence>
<comment type="caution">
    <text evidence="12">The sequence shown here is derived from an EMBL/GenBank/DDBJ whole genome shotgun (WGS) entry which is preliminary data.</text>
</comment>
<dbReference type="SUPFAM" id="SSF46689">
    <property type="entry name" value="Homeodomain-like"/>
    <property type="match status" value="2"/>
</dbReference>
<evidence type="ECO:0000256" key="3">
    <source>
        <dbReference type="ARBA" id="ARBA00022553"/>
    </source>
</evidence>
<keyword evidence="2" id="KW-0963">Cytoplasm</keyword>
<dbReference type="SMART" id="SM00342">
    <property type="entry name" value="HTH_ARAC"/>
    <property type="match status" value="1"/>
</dbReference>
<evidence type="ECO:0000313" key="13">
    <source>
        <dbReference type="Proteomes" id="UP000316330"/>
    </source>
</evidence>
<dbReference type="SMART" id="SM00448">
    <property type="entry name" value="REC"/>
    <property type="match status" value="1"/>
</dbReference>
<dbReference type="GO" id="GO:0000160">
    <property type="term" value="P:phosphorelay signal transduction system"/>
    <property type="evidence" value="ECO:0007669"/>
    <property type="project" value="UniProtKB-KW"/>
</dbReference>
<evidence type="ECO:0000313" key="12">
    <source>
        <dbReference type="EMBL" id="TVX95933.1"/>
    </source>
</evidence>
<keyword evidence="7" id="KW-0804">Transcription</keyword>
<dbReference type="Pfam" id="PF12833">
    <property type="entry name" value="HTH_18"/>
    <property type="match status" value="1"/>
</dbReference>
<dbReference type="InterPro" id="IPR009057">
    <property type="entry name" value="Homeodomain-like_sf"/>
</dbReference>
<dbReference type="InterPro" id="IPR018060">
    <property type="entry name" value="HTH_AraC"/>
</dbReference>
<dbReference type="PROSITE" id="PS01124">
    <property type="entry name" value="HTH_ARAC_FAMILY_2"/>
    <property type="match status" value="1"/>
</dbReference>
<dbReference type="Gene3D" id="1.10.10.60">
    <property type="entry name" value="Homeodomain-like"/>
    <property type="match status" value="2"/>
</dbReference>
<dbReference type="PANTHER" id="PTHR42713:SF3">
    <property type="entry name" value="TRANSCRIPTIONAL REGULATORY PROTEIN HPTR"/>
    <property type="match status" value="1"/>
</dbReference>
<dbReference type="InterPro" id="IPR051552">
    <property type="entry name" value="HptR"/>
</dbReference>
<proteinExistence type="predicted"/>
<dbReference type="Proteomes" id="UP000316330">
    <property type="component" value="Unassembled WGS sequence"/>
</dbReference>
<evidence type="ECO:0000259" key="11">
    <source>
        <dbReference type="PROSITE" id="PS50110"/>
    </source>
</evidence>
<protein>
    <submittedName>
        <fullName evidence="12">Response regulator</fullName>
    </submittedName>
</protein>
<accession>A0A559J7T5</accession>
<dbReference type="InterPro" id="IPR011006">
    <property type="entry name" value="CheY-like_superfamily"/>
</dbReference>
<keyword evidence="9" id="KW-0175">Coiled coil</keyword>
<dbReference type="PROSITE" id="PS50110">
    <property type="entry name" value="RESPONSE_REGULATORY"/>
    <property type="match status" value="1"/>
</dbReference>
<evidence type="ECO:0000256" key="9">
    <source>
        <dbReference type="SAM" id="Coils"/>
    </source>
</evidence>
<dbReference type="Pfam" id="PF17853">
    <property type="entry name" value="GGDEF_2"/>
    <property type="match status" value="1"/>
</dbReference>
<gene>
    <name evidence="12" type="ORF">FPZ45_22195</name>
</gene>
<dbReference type="PANTHER" id="PTHR42713">
    <property type="entry name" value="HISTIDINE KINASE-RELATED"/>
    <property type="match status" value="1"/>
</dbReference>
<evidence type="ECO:0000256" key="6">
    <source>
        <dbReference type="ARBA" id="ARBA00023125"/>
    </source>
</evidence>
<comment type="subcellular location">
    <subcellularLocation>
        <location evidence="1">Cytoplasm</location>
    </subcellularLocation>
</comment>
<keyword evidence="4" id="KW-0902">Two-component regulatory system</keyword>